<evidence type="ECO:0000313" key="9">
    <source>
        <dbReference type="EMBL" id="MFC7393314.1"/>
    </source>
</evidence>
<dbReference type="Gene3D" id="1.20.1440.120">
    <property type="entry name" value="Recombination protein O, C-terminal domain"/>
    <property type="match status" value="1"/>
</dbReference>
<evidence type="ECO:0000256" key="7">
    <source>
        <dbReference type="HAMAP-Rule" id="MF_00201"/>
    </source>
</evidence>
<keyword evidence="5 7" id="KW-0234">DNA repair</keyword>
<evidence type="ECO:0000313" key="10">
    <source>
        <dbReference type="Proteomes" id="UP001596505"/>
    </source>
</evidence>
<dbReference type="NCBIfam" id="TIGR00613">
    <property type="entry name" value="reco"/>
    <property type="match status" value="1"/>
</dbReference>
<evidence type="ECO:0000256" key="1">
    <source>
        <dbReference type="ARBA" id="ARBA00007452"/>
    </source>
</evidence>
<comment type="similarity">
    <text evidence="1 7">Belongs to the RecO family.</text>
</comment>
<comment type="caution">
    <text evidence="9">The sequence shown here is derived from an EMBL/GenBank/DDBJ whole genome shotgun (WGS) entry which is preliminary data.</text>
</comment>
<dbReference type="SUPFAM" id="SSF50249">
    <property type="entry name" value="Nucleic acid-binding proteins"/>
    <property type="match status" value="1"/>
</dbReference>
<dbReference type="InterPro" id="IPR037278">
    <property type="entry name" value="ARFGAP/RecO"/>
</dbReference>
<reference evidence="10" key="1">
    <citation type="journal article" date="2019" name="Int. J. Syst. Evol. Microbiol.">
        <title>The Global Catalogue of Microorganisms (GCM) 10K type strain sequencing project: providing services to taxonomists for standard genome sequencing and annotation.</title>
        <authorList>
            <consortium name="The Broad Institute Genomics Platform"/>
            <consortium name="The Broad Institute Genome Sequencing Center for Infectious Disease"/>
            <person name="Wu L."/>
            <person name="Ma J."/>
        </authorList>
    </citation>
    <scope>NUCLEOTIDE SEQUENCE [LARGE SCALE GENOMIC DNA]</scope>
    <source>
        <strain evidence="10">CGMCC 1.16305</strain>
    </source>
</reference>
<dbReference type="EMBL" id="JBHTCO010000011">
    <property type="protein sequence ID" value="MFC7393314.1"/>
    <property type="molecule type" value="Genomic_DNA"/>
</dbReference>
<gene>
    <name evidence="7 9" type="primary">recO</name>
    <name evidence="9" type="ORF">ACFQRG_10085</name>
</gene>
<dbReference type="SUPFAM" id="SSF57863">
    <property type="entry name" value="ArfGap/RecO-like zinc finger"/>
    <property type="match status" value="1"/>
</dbReference>
<dbReference type="PANTHER" id="PTHR33991:SF1">
    <property type="entry name" value="DNA REPAIR PROTEIN RECO"/>
    <property type="match status" value="1"/>
</dbReference>
<dbReference type="PANTHER" id="PTHR33991">
    <property type="entry name" value="DNA REPAIR PROTEIN RECO"/>
    <property type="match status" value="1"/>
</dbReference>
<dbReference type="Gene3D" id="2.40.50.140">
    <property type="entry name" value="Nucleic acid-binding proteins"/>
    <property type="match status" value="1"/>
</dbReference>
<dbReference type="InterPro" id="IPR003717">
    <property type="entry name" value="RecO"/>
</dbReference>
<organism evidence="9 10">
    <name type="scientific">Scopulibacillus cellulosilyticus</name>
    <dbReference type="NCBI Taxonomy" id="2665665"/>
    <lineage>
        <taxon>Bacteria</taxon>
        <taxon>Bacillati</taxon>
        <taxon>Bacillota</taxon>
        <taxon>Bacilli</taxon>
        <taxon>Bacillales</taxon>
        <taxon>Sporolactobacillaceae</taxon>
        <taxon>Scopulibacillus</taxon>
    </lineage>
</organism>
<dbReference type="Pfam" id="PF11967">
    <property type="entry name" value="RecO_N"/>
    <property type="match status" value="1"/>
</dbReference>
<dbReference type="RefSeq" id="WP_380965774.1">
    <property type="nucleotide sequence ID" value="NZ_JBHTCO010000011.1"/>
</dbReference>
<dbReference type="HAMAP" id="MF_00201">
    <property type="entry name" value="RecO"/>
    <property type="match status" value="1"/>
</dbReference>
<evidence type="ECO:0000259" key="8">
    <source>
        <dbReference type="Pfam" id="PF11967"/>
    </source>
</evidence>
<accession>A0ABW2PW18</accession>
<keyword evidence="4 7" id="KW-0233">DNA recombination</keyword>
<proteinExistence type="inferred from homology"/>
<keyword evidence="10" id="KW-1185">Reference proteome</keyword>
<dbReference type="Pfam" id="PF02565">
    <property type="entry name" value="RecO_C"/>
    <property type="match status" value="1"/>
</dbReference>
<evidence type="ECO:0000256" key="2">
    <source>
        <dbReference type="ARBA" id="ARBA00021310"/>
    </source>
</evidence>
<comment type="function">
    <text evidence="7">Involved in DNA repair and RecF pathway recombination.</text>
</comment>
<evidence type="ECO:0000256" key="6">
    <source>
        <dbReference type="ARBA" id="ARBA00033409"/>
    </source>
</evidence>
<dbReference type="InterPro" id="IPR042242">
    <property type="entry name" value="RecO_C"/>
</dbReference>
<dbReference type="Proteomes" id="UP001596505">
    <property type="component" value="Unassembled WGS sequence"/>
</dbReference>
<feature type="domain" description="DNA replication/recombination mediator RecO N-terminal" evidence="8">
    <location>
        <begin position="2"/>
        <end position="77"/>
    </location>
</feature>
<name>A0ABW2PW18_9BACL</name>
<dbReference type="InterPro" id="IPR022572">
    <property type="entry name" value="DNA_rep/recomb_RecO_N"/>
</dbReference>
<sequence length="256" mass="29407">MMEKTEGIIIKTINYGETNKIITLFTREHGKIGLMARGAKKTKSKLSAVSQLLMYGQFLYQKGKGLGVLHQGEPLLPFRELKTDLYKMAYAAYIVEMLDKLTDQNVKNPYLFELLLQILNYIDEGIDPEVLLMIFEVKMLSAAGIEPELDRCIQCGLQDGPFNFSISGGGLICQRCSKNDHYNIPMSQTSGKLLRLFKHFDLKRLGKVDLKKETKNELKQILTAYYDHYSGLHLKSKRFLDQLDSFEKNLINREKR</sequence>
<evidence type="ECO:0000256" key="4">
    <source>
        <dbReference type="ARBA" id="ARBA00023172"/>
    </source>
</evidence>
<dbReference type="InterPro" id="IPR012340">
    <property type="entry name" value="NA-bd_OB-fold"/>
</dbReference>
<protein>
    <recommendedName>
        <fullName evidence="2 7">DNA repair protein RecO</fullName>
    </recommendedName>
    <alternativeName>
        <fullName evidence="6 7">Recombination protein O</fullName>
    </alternativeName>
</protein>
<keyword evidence="3 7" id="KW-0227">DNA damage</keyword>
<evidence type="ECO:0000256" key="3">
    <source>
        <dbReference type="ARBA" id="ARBA00022763"/>
    </source>
</evidence>
<evidence type="ECO:0000256" key="5">
    <source>
        <dbReference type="ARBA" id="ARBA00023204"/>
    </source>
</evidence>